<evidence type="ECO:0000256" key="4">
    <source>
        <dbReference type="ARBA" id="ARBA00022525"/>
    </source>
</evidence>
<evidence type="ECO:0008006" key="12">
    <source>
        <dbReference type="Google" id="ProtNLM"/>
    </source>
</evidence>
<evidence type="ECO:0000256" key="3">
    <source>
        <dbReference type="ARBA" id="ARBA00022512"/>
    </source>
</evidence>
<evidence type="ECO:0000256" key="1">
    <source>
        <dbReference type="ARBA" id="ARBA00004191"/>
    </source>
</evidence>
<evidence type="ECO:0000313" key="11">
    <source>
        <dbReference type="Proteomes" id="UP001374535"/>
    </source>
</evidence>
<dbReference type="GO" id="GO:0071555">
    <property type="term" value="P:cell wall organization"/>
    <property type="evidence" value="ECO:0007669"/>
    <property type="project" value="UniProtKB-KW"/>
</dbReference>
<name>A0AAQ3NTM6_VIGMU</name>
<evidence type="ECO:0000256" key="5">
    <source>
        <dbReference type="ARBA" id="ARBA00022801"/>
    </source>
</evidence>
<comment type="similarity">
    <text evidence="2 9">Belongs to the glycosyl hydrolase 28 family.</text>
</comment>
<keyword evidence="6 9" id="KW-0326">Glycosidase</keyword>
<dbReference type="InterPro" id="IPR006626">
    <property type="entry name" value="PbH1"/>
</dbReference>
<comment type="subcellular location">
    <subcellularLocation>
        <location evidence="1">Secreted</location>
        <location evidence="1">Cell wall</location>
    </subcellularLocation>
</comment>
<dbReference type="SMART" id="SM00710">
    <property type="entry name" value="PbH1"/>
    <property type="match status" value="5"/>
</dbReference>
<dbReference type="InterPro" id="IPR011050">
    <property type="entry name" value="Pectin_lyase_fold/virulence"/>
</dbReference>
<dbReference type="EMBL" id="CP144698">
    <property type="protein sequence ID" value="WVZ16271.1"/>
    <property type="molecule type" value="Genomic_DNA"/>
</dbReference>
<evidence type="ECO:0000313" key="10">
    <source>
        <dbReference type="EMBL" id="WVZ16271.1"/>
    </source>
</evidence>
<dbReference type="GO" id="GO:0004650">
    <property type="term" value="F:polygalacturonase activity"/>
    <property type="evidence" value="ECO:0007669"/>
    <property type="project" value="InterPro"/>
</dbReference>
<dbReference type="AlphaFoldDB" id="A0AAQ3NTM6"/>
<keyword evidence="11" id="KW-1185">Reference proteome</keyword>
<keyword evidence="5 9" id="KW-0378">Hydrolase</keyword>
<keyword evidence="4" id="KW-0964">Secreted</keyword>
<protein>
    <recommendedName>
        <fullName evidence="12">Polygalacturonase</fullName>
    </recommendedName>
</protein>
<gene>
    <name evidence="10" type="ORF">V8G54_009253</name>
</gene>
<proteinExistence type="inferred from homology"/>
<keyword evidence="3" id="KW-0134">Cell wall</keyword>
<dbReference type="GO" id="GO:0005975">
    <property type="term" value="P:carbohydrate metabolic process"/>
    <property type="evidence" value="ECO:0007669"/>
    <property type="project" value="InterPro"/>
</dbReference>
<dbReference type="SUPFAM" id="SSF51126">
    <property type="entry name" value="Pectin lyase-like"/>
    <property type="match status" value="1"/>
</dbReference>
<evidence type="ECO:0000256" key="7">
    <source>
        <dbReference type="ARBA" id="ARBA00023316"/>
    </source>
</evidence>
<sequence length="409" mass="43414">MLCFLILHAYCSVKTSLFLNMQRLIITCVLILFFVSPCFCKRFFMASSNTYNVIDYGAKGDGETDDSQAFLSAWKKTCSTDGESTLVIPSKGVFLLKKNILLKGPCQAKNIQIQLEGKIIVASQDAWLGDKSSIIWISNVNGLTIDGSGGLIDGLGSSWWTCNCQRPSVLAFNSCNGLIVSSLSITNSPHAHITINGCEGATFSNINIKSPGDSPNTDGIDISSSKRILIKDSNIACGDDCIAIIGDSSDVNATGIACGPGHGISIGSLGKNNGHDKVEQVYVYDCSFTNTQNGARIKTLKNGPGYARNITYEKITLTQTYHPILIDQNYVGVESEGGVEVSGVTFRGFQGTSADDRAITLACSSKGCFDIVLDQVDIKSSKAGKPAACSCSNAHGTATSTVPKCVSLS</sequence>
<evidence type="ECO:0000256" key="9">
    <source>
        <dbReference type="RuleBase" id="RU361169"/>
    </source>
</evidence>
<feature type="active site" evidence="8">
    <location>
        <position position="262"/>
    </location>
</feature>
<reference evidence="10 11" key="1">
    <citation type="journal article" date="2023" name="Life. Sci Alliance">
        <title>Evolutionary insights into 3D genome organization and epigenetic landscape of Vigna mungo.</title>
        <authorList>
            <person name="Junaid A."/>
            <person name="Singh B."/>
            <person name="Bhatia S."/>
        </authorList>
    </citation>
    <scope>NUCLEOTIDE SEQUENCE [LARGE SCALE GENOMIC DNA]</scope>
    <source>
        <strain evidence="10">Urdbean</strain>
    </source>
</reference>
<dbReference type="InterPro" id="IPR000743">
    <property type="entry name" value="Glyco_hydro_28"/>
</dbReference>
<dbReference type="PROSITE" id="PS00502">
    <property type="entry name" value="POLYGALACTURONASE"/>
    <property type="match status" value="1"/>
</dbReference>
<evidence type="ECO:0000256" key="2">
    <source>
        <dbReference type="ARBA" id="ARBA00008834"/>
    </source>
</evidence>
<evidence type="ECO:0000256" key="6">
    <source>
        <dbReference type="ARBA" id="ARBA00023295"/>
    </source>
</evidence>
<dbReference type="PANTHER" id="PTHR31375">
    <property type="match status" value="1"/>
</dbReference>
<dbReference type="InterPro" id="IPR012334">
    <property type="entry name" value="Pectin_lyas_fold"/>
</dbReference>
<evidence type="ECO:0000256" key="8">
    <source>
        <dbReference type="PROSITE-ProRule" id="PRU10052"/>
    </source>
</evidence>
<dbReference type="Pfam" id="PF00295">
    <property type="entry name" value="Glyco_hydro_28"/>
    <property type="match status" value="1"/>
</dbReference>
<organism evidence="10 11">
    <name type="scientific">Vigna mungo</name>
    <name type="common">Black gram</name>
    <name type="synonym">Phaseolus mungo</name>
    <dbReference type="NCBI Taxonomy" id="3915"/>
    <lineage>
        <taxon>Eukaryota</taxon>
        <taxon>Viridiplantae</taxon>
        <taxon>Streptophyta</taxon>
        <taxon>Embryophyta</taxon>
        <taxon>Tracheophyta</taxon>
        <taxon>Spermatophyta</taxon>
        <taxon>Magnoliopsida</taxon>
        <taxon>eudicotyledons</taxon>
        <taxon>Gunneridae</taxon>
        <taxon>Pentapetalae</taxon>
        <taxon>rosids</taxon>
        <taxon>fabids</taxon>
        <taxon>Fabales</taxon>
        <taxon>Fabaceae</taxon>
        <taxon>Papilionoideae</taxon>
        <taxon>50 kb inversion clade</taxon>
        <taxon>NPAAA clade</taxon>
        <taxon>indigoferoid/millettioid clade</taxon>
        <taxon>Phaseoleae</taxon>
        <taxon>Vigna</taxon>
    </lineage>
</organism>
<accession>A0AAQ3NTM6</accession>
<dbReference type="Gene3D" id="2.160.20.10">
    <property type="entry name" value="Single-stranded right-handed beta-helix, Pectin lyase-like"/>
    <property type="match status" value="1"/>
</dbReference>
<dbReference type="Proteomes" id="UP001374535">
    <property type="component" value="Chromosome 3"/>
</dbReference>
<keyword evidence="7" id="KW-0961">Cell wall biogenesis/degradation</keyword>